<dbReference type="InterPro" id="IPR018484">
    <property type="entry name" value="FGGY_N"/>
</dbReference>
<dbReference type="Pfam" id="PF00370">
    <property type="entry name" value="FGGY_N"/>
    <property type="match status" value="1"/>
</dbReference>
<evidence type="ECO:0000313" key="7">
    <source>
        <dbReference type="EMBL" id="QTE27931.1"/>
    </source>
</evidence>
<dbReference type="GO" id="GO:0016301">
    <property type="term" value="F:kinase activity"/>
    <property type="evidence" value="ECO:0007669"/>
    <property type="project" value="UniProtKB-KW"/>
</dbReference>
<dbReference type="InterPro" id="IPR043129">
    <property type="entry name" value="ATPase_NBD"/>
</dbReference>
<evidence type="ECO:0000256" key="2">
    <source>
        <dbReference type="ARBA" id="ARBA00022629"/>
    </source>
</evidence>
<name>A0A8A4Z935_9MICO</name>
<evidence type="ECO:0000313" key="8">
    <source>
        <dbReference type="Proteomes" id="UP000663937"/>
    </source>
</evidence>
<gene>
    <name evidence="7" type="ORF">J4E96_10970</name>
</gene>
<comment type="similarity">
    <text evidence="1">Belongs to the FGGY kinase family.</text>
</comment>
<dbReference type="CDD" id="cd07779">
    <property type="entry name" value="ASKHA_NBD_FGGY_YgcE-like"/>
    <property type="match status" value="1"/>
</dbReference>
<dbReference type="Pfam" id="PF02782">
    <property type="entry name" value="FGGY_C"/>
    <property type="match status" value="1"/>
</dbReference>
<evidence type="ECO:0000256" key="1">
    <source>
        <dbReference type="ARBA" id="ARBA00009156"/>
    </source>
</evidence>
<feature type="domain" description="Carbohydrate kinase FGGY N-terminal" evidence="5">
    <location>
        <begin position="13"/>
        <end position="251"/>
    </location>
</feature>
<dbReference type="GO" id="GO:0042732">
    <property type="term" value="P:D-xylose metabolic process"/>
    <property type="evidence" value="ECO:0007669"/>
    <property type="project" value="UniProtKB-KW"/>
</dbReference>
<feature type="domain" description="Carbohydrate kinase FGGY C-terminal" evidence="6">
    <location>
        <begin position="260"/>
        <end position="446"/>
    </location>
</feature>
<evidence type="ECO:0000259" key="6">
    <source>
        <dbReference type="Pfam" id="PF02782"/>
    </source>
</evidence>
<accession>A0A8A4Z935</accession>
<keyword evidence="2" id="KW-0859">Xylose metabolism</keyword>
<dbReference type="InterPro" id="IPR000577">
    <property type="entry name" value="Carb_kinase_FGGY"/>
</dbReference>
<keyword evidence="3" id="KW-0808">Transferase</keyword>
<reference evidence="7" key="1">
    <citation type="submission" date="2021-03" db="EMBL/GenBank/DDBJ databases">
        <title>Pengzhenrongella sicca gen. nov., sp. nov., a new member of suborder Micrococcineae isolated from High-Arctic tundra soil.</title>
        <authorList>
            <person name="Peng F."/>
        </authorList>
    </citation>
    <scope>NUCLEOTIDE SEQUENCE</scope>
    <source>
        <strain evidence="7">LRZ-2</strain>
    </source>
</reference>
<dbReference type="InterPro" id="IPR050406">
    <property type="entry name" value="FGGY_Carb_Kinase"/>
</dbReference>
<proteinExistence type="inferred from homology"/>
<dbReference type="AlphaFoldDB" id="A0A8A4Z935"/>
<keyword evidence="2" id="KW-0119">Carbohydrate metabolism</keyword>
<dbReference type="KEGG" id="psic:J4E96_10970"/>
<evidence type="ECO:0000259" key="5">
    <source>
        <dbReference type="Pfam" id="PF00370"/>
    </source>
</evidence>
<evidence type="ECO:0000256" key="4">
    <source>
        <dbReference type="ARBA" id="ARBA00022777"/>
    </source>
</evidence>
<protein>
    <recommendedName>
        <fullName evidence="9">Xylulokinase</fullName>
    </recommendedName>
</protein>
<dbReference type="Gene3D" id="3.30.420.40">
    <property type="match status" value="2"/>
</dbReference>
<dbReference type="PIRSF" id="PIRSF000538">
    <property type="entry name" value="GlpK"/>
    <property type="match status" value="1"/>
</dbReference>
<dbReference type="Proteomes" id="UP000663937">
    <property type="component" value="Chromosome"/>
</dbReference>
<keyword evidence="4" id="KW-0418">Kinase</keyword>
<dbReference type="PANTHER" id="PTHR43095">
    <property type="entry name" value="SUGAR KINASE"/>
    <property type="match status" value="1"/>
</dbReference>
<dbReference type="PANTHER" id="PTHR43095:SF5">
    <property type="entry name" value="XYLULOSE KINASE"/>
    <property type="match status" value="1"/>
</dbReference>
<organism evidence="7 8">
    <name type="scientific">Pengzhenrongella sicca</name>
    <dbReference type="NCBI Taxonomy" id="2819238"/>
    <lineage>
        <taxon>Bacteria</taxon>
        <taxon>Bacillati</taxon>
        <taxon>Actinomycetota</taxon>
        <taxon>Actinomycetes</taxon>
        <taxon>Micrococcales</taxon>
        <taxon>Pengzhenrongella</taxon>
    </lineage>
</organism>
<dbReference type="RefSeq" id="WP_227422154.1">
    <property type="nucleotide sequence ID" value="NZ_CP071868.1"/>
</dbReference>
<evidence type="ECO:0008006" key="9">
    <source>
        <dbReference type="Google" id="ProtNLM"/>
    </source>
</evidence>
<sequence length="528" mass="55190">MSGQPTVDGGGLVLAVDLSTTAAKAIASTTDGVVVAQASRPLRTAQPAPSQHEQDAEQWWAATQAAIAATVAQLDDPGRVRAVCLTHQRETFVCLDGEGRPLRPAILWLDGRAHAEIAALGSARVHELSGKPPDTTPAIYKLAWLASHEPEVLRAAARVGDVQAYLAARLTGRWATSHASADTLGLFDLRRLDWSDELVELAGLRRDQLPDLVAAGEQIAPLTPDVARSLGLPSPVPLVAGIGDGQAAGLGLGATEPGIAYLNLGTSMVLGVQSRGYRWDPAFRTLAGLRPGEFTLETILNAAAYLASWCREQFGAAGSDGQPGRELELGASRVPIGAEGLVTLPYWNAAQTPYWDPLARGATVGWHGRHTPAHLYRSILEGVGFELRLHLERLEEVTGTPITSIRAVGGGARSALWIQILTDITQRPVRVCAAPEVSAAGAAILAWDFVRADAALGDGALGDAALADAAPPVAALPSGRDVAPNPAVAAEYDALYAVYRTLYPALRPIFHALAATASPASAPGPSAL</sequence>
<dbReference type="InterPro" id="IPR018485">
    <property type="entry name" value="FGGY_C"/>
</dbReference>
<dbReference type="SUPFAM" id="SSF53067">
    <property type="entry name" value="Actin-like ATPase domain"/>
    <property type="match status" value="2"/>
</dbReference>
<keyword evidence="8" id="KW-1185">Reference proteome</keyword>
<evidence type="ECO:0000256" key="3">
    <source>
        <dbReference type="ARBA" id="ARBA00022679"/>
    </source>
</evidence>
<dbReference type="EMBL" id="CP071868">
    <property type="protein sequence ID" value="QTE27931.1"/>
    <property type="molecule type" value="Genomic_DNA"/>
</dbReference>